<protein>
    <submittedName>
        <fullName evidence="3">DUF2479 domain-containing protein</fullName>
    </submittedName>
</protein>
<dbReference type="STRING" id="2756.BFR44_02125"/>
<dbReference type="AlphaFoldDB" id="A0A1D2L706"/>
<name>A0A1D2L706_BROTH</name>
<dbReference type="Proteomes" id="UP000243591">
    <property type="component" value="Chromosome"/>
</dbReference>
<feature type="domain" description="P68 RBP/TagC-like beta-propeller" evidence="2">
    <location>
        <begin position="232"/>
        <end position="481"/>
    </location>
</feature>
<dbReference type="InterPro" id="IPR048799">
    <property type="entry name" value="P68_RBP_TagC-like_beta-prop"/>
</dbReference>
<dbReference type="OrthoDB" id="2412467at2"/>
<dbReference type="Gene3D" id="2.60.40.3350">
    <property type="match status" value="1"/>
</dbReference>
<organism evidence="3 4">
    <name type="scientific">Brochothrix thermosphacta</name>
    <name type="common">Microbacterium thermosphactum</name>
    <dbReference type="NCBI Taxonomy" id="2756"/>
    <lineage>
        <taxon>Bacteria</taxon>
        <taxon>Bacillati</taxon>
        <taxon>Bacillota</taxon>
        <taxon>Bacilli</taxon>
        <taxon>Bacillales</taxon>
        <taxon>Listeriaceae</taxon>
        <taxon>Brochothrix</taxon>
    </lineage>
</organism>
<dbReference type="EMBL" id="CP023483">
    <property type="protein sequence ID" value="ATF25153.1"/>
    <property type="molecule type" value="Genomic_DNA"/>
</dbReference>
<gene>
    <name evidence="3" type="ORF">CNY62_01455</name>
</gene>
<dbReference type="Pfam" id="PF10651">
    <property type="entry name" value="BppU_N"/>
    <property type="match status" value="1"/>
</dbReference>
<proteinExistence type="predicted"/>
<sequence length="797" mass="89324">MTVYQFKLSTTAVANQVELIRVRQDDDESQIFRATIFEDGKVKNLSGVSAEFNMVDAQHHIVVDDARIVDATNGIVEYQLRKEAMLSVGRCNAYFSFKSNKEVVYSTKDFNYNVIWSALSSPMHQGCDYVWTASDLIDSLKDWIEHAMGDFDDWFESVKEILASIDPGGVILNELLASRKSEPFGIEHKTLQARVNFTDAVLKPLDDAEHSLDIEKFEPMFVGNLATFRNAVLQAFNIDSATSQYYASQSNSQTPEGFVISHISPNGSKLLSKMEVQNGGHGTNFGIERESDRVYIWTIIRTNTGIQKLIRVPYKENSVLTYDSSLKDYTPETLNNIYFTPVVDMVNGYMLIRRGDGLCELRDLSDIKSGVDKVLYKTQIPKNENNDERPMQGAVSHNTTLYWYSGWSTNAIRVLKYDMKTGKLLATRDFDLPNETGSNFTDNYREPEGLAYYVNPFTGKESLLMGITSGGMQKRYNMIYAIHQRGAQEHFDSIRAISAQNYAITRGDGRAHSTPDGLKKLSDLRNPGEYYLTTTIVDSLSDIPSPQFSGSGMFVKNMAGEQHYNLRQIITRFSYSRKNFTMERSLNLDGSFGSWTVHNSQSNVVEYLAPEKYKNMLTNVGIAGEYYITTPSSTAFMDHPEKGVAGWWLKVSSGDLSGSFVQKLTRNSNDYIRSYQRIVSGASSGVWVKFQDAKTQTYVDIPLSGEAKSGDLRVANNGNQIIIRGKVDAPAEESVYATLPKGFRPNYAWETTVSVAGTTGVRKIAIRTDGTIYFSGIIANNVDKVTLLNMNLVVPIN</sequence>
<evidence type="ECO:0000313" key="4">
    <source>
        <dbReference type="Proteomes" id="UP000243591"/>
    </source>
</evidence>
<dbReference type="RefSeq" id="WP_069126057.1">
    <property type="nucleotide sequence ID" value="NZ_CP023483.1"/>
</dbReference>
<keyword evidence="4" id="KW-1185">Reference proteome</keyword>
<dbReference type="InterPro" id="IPR018913">
    <property type="entry name" value="BppU_N"/>
</dbReference>
<dbReference type="KEGG" id="bths:CNY62_01455"/>
<reference evidence="3 4" key="1">
    <citation type="submission" date="2017-09" db="EMBL/GenBank/DDBJ databases">
        <title>Complete Genome Sequences of Two Strains of the Meat Spoilage Bacterium Brochothrix thermosphacta Isolated from Ground Chicken.</title>
        <authorList>
            <person name="Paoli G.C."/>
            <person name="Wijey C."/>
            <person name="Chen C.-Y."/>
            <person name="Nguyen L."/>
            <person name="Yan X."/>
            <person name="Irwin P.L."/>
        </authorList>
    </citation>
    <scope>NUCLEOTIDE SEQUENCE [LARGE SCALE GENOMIC DNA]</scope>
    <source>
        <strain evidence="3 4">BI</strain>
    </source>
</reference>
<accession>A0A1D2L706</accession>
<evidence type="ECO:0000259" key="1">
    <source>
        <dbReference type="Pfam" id="PF10651"/>
    </source>
</evidence>
<dbReference type="Gene3D" id="6.10.250.1350">
    <property type="match status" value="1"/>
</dbReference>
<feature type="domain" description="BppU N-terminal" evidence="1">
    <location>
        <begin position="4"/>
        <end position="141"/>
    </location>
</feature>
<evidence type="ECO:0000259" key="2">
    <source>
        <dbReference type="Pfam" id="PF21311"/>
    </source>
</evidence>
<evidence type="ECO:0000313" key="3">
    <source>
        <dbReference type="EMBL" id="ATF25153.1"/>
    </source>
</evidence>
<dbReference type="Pfam" id="PF21311">
    <property type="entry name" value="Phage_RBD_prop"/>
    <property type="match status" value="1"/>
</dbReference>